<feature type="transmembrane region" description="Helical" evidence="8">
    <location>
        <begin position="556"/>
        <end position="577"/>
    </location>
</feature>
<dbReference type="SUPFAM" id="SSF52540">
    <property type="entry name" value="P-loop containing nucleoside triphosphate hydrolases"/>
    <property type="match status" value="1"/>
</dbReference>
<dbReference type="EMBL" id="CP046600">
    <property type="protein sequence ID" value="QUR69843.1"/>
    <property type="molecule type" value="Genomic_DNA"/>
</dbReference>
<feature type="transmembrane region" description="Helical" evidence="8">
    <location>
        <begin position="597"/>
        <end position="620"/>
    </location>
</feature>
<accession>A0A975K2U1</accession>
<evidence type="ECO:0000313" key="12">
    <source>
        <dbReference type="Proteomes" id="UP000682202"/>
    </source>
</evidence>
<dbReference type="AlphaFoldDB" id="A0A975K2U1"/>
<evidence type="ECO:0000256" key="5">
    <source>
        <dbReference type="ARBA" id="ARBA00022989"/>
    </source>
</evidence>
<keyword evidence="6 8" id="KW-0472">Membrane</keyword>
<keyword evidence="2" id="KW-0813">Transport</keyword>
<dbReference type="SUPFAM" id="SSF49879">
    <property type="entry name" value="SMAD/FHA domain"/>
    <property type="match status" value="1"/>
</dbReference>
<feature type="transmembrane region" description="Helical" evidence="8">
    <location>
        <begin position="640"/>
        <end position="659"/>
    </location>
</feature>
<dbReference type="InterPro" id="IPR000253">
    <property type="entry name" value="FHA_dom"/>
</dbReference>
<feature type="domain" description="ABC transporter" evidence="10">
    <location>
        <begin position="218"/>
        <end position="456"/>
    </location>
</feature>
<feature type="compositionally biased region" description="Basic and acidic residues" evidence="7">
    <location>
        <begin position="170"/>
        <end position="187"/>
    </location>
</feature>
<dbReference type="Pfam" id="PF01061">
    <property type="entry name" value="ABC2_membrane"/>
    <property type="match status" value="1"/>
</dbReference>
<feature type="compositionally biased region" description="Pro residues" evidence="7">
    <location>
        <begin position="121"/>
        <end position="132"/>
    </location>
</feature>
<dbReference type="GO" id="GO:0005524">
    <property type="term" value="F:ATP binding"/>
    <property type="evidence" value="ECO:0007669"/>
    <property type="project" value="UniProtKB-KW"/>
</dbReference>
<evidence type="ECO:0000313" key="11">
    <source>
        <dbReference type="EMBL" id="QUR69843.1"/>
    </source>
</evidence>
<feature type="transmembrane region" description="Helical" evidence="8">
    <location>
        <begin position="516"/>
        <end position="536"/>
    </location>
</feature>
<dbReference type="GO" id="GO:0016887">
    <property type="term" value="F:ATP hydrolysis activity"/>
    <property type="evidence" value="ECO:0007669"/>
    <property type="project" value="InterPro"/>
</dbReference>
<evidence type="ECO:0000256" key="1">
    <source>
        <dbReference type="ARBA" id="ARBA00004141"/>
    </source>
</evidence>
<evidence type="ECO:0000259" key="9">
    <source>
        <dbReference type="PROSITE" id="PS50006"/>
    </source>
</evidence>
<evidence type="ECO:0000256" key="4">
    <source>
        <dbReference type="ARBA" id="ARBA00022692"/>
    </source>
</evidence>
<keyword evidence="12" id="KW-1185">Reference proteome</keyword>
<evidence type="ECO:0000256" key="2">
    <source>
        <dbReference type="ARBA" id="ARBA00022448"/>
    </source>
</evidence>
<evidence type="ECO:0000256" key="7">
    <source>
        <dbReference type="SAM" id="MobiDB-lite"/>
    </source>
</evidence>
<dbReference type="InterPro" id="IPR027417">
    <property type="entry name" value="P-loop_NTPase"/>
</dbReference>
<sequence>MWVGATRYVFHPGPPPGRDIRVGRGAQCDVRLDWPGPMYRDATGQYLPDVLLRFTSAGWMAIDSGHTGIFVDGARVSTVDIRDGQAIIVGDPQRGPRLIFQLTTPMGPTDRPTHQPGAAAYPPPAPPHPGQPTQPLRAETAAGAMPASPLERTTSPMKLPPSSAGAAQRPPREPVRPESRGPAERAAEVTQQSPSAHPDTASGEVASPTSRLPLKSGARTIGVAAYQLGLSVDGHTVLSDVSFTARPGSMIAVIGPSATRNASLLGLVGATRPASSGVLTVDGHDVGAEPEWMRSRIGVVPRDDRVHPHLTVEGAVEFAAELRLPPDSSPDDRRRLVDQVIDELELTEHRTTRIAKLGPETRRCASMAVELITRPSLLVVDQPRAGSDPGHEAHVMATLRRQADLGCVVVMTTSSLAHLDMCDQVLVLTADGTVAFAGPPKDVESAMGTAHWPGVLERVAADPEGAHRAFLRRRPATPAAPAVADPEPAPIELTLGQQIWLVARRQARLLVGDRPYCLFLAVLPFALAAMTLLIPGDSGLARADPSGTNPHEPVEILAALNIAAVIIGFALTIRDLVGERRIFRREQSVGLSATAYLAGKVIVFSVAAAVQTAILTTIVIAVKGGPARGAVLLHNPAVELYVSVAATAIVSAVVGLALSSLGTSLREVLPLLVPAILASLLFAGGLIGLVGTWGFDQISWLIPAQWGFAASASTVDMRRVESLTTDVAPWTHYWGWWMFDMIILLGLGALWAGFVRYRLRRPWVRNCYR</sequence>
<organism evidence="11 12">
    <name type="scientific">Mycobacterium spongiae</name>
    <dbReference type="NCBI Taxonomy" id="886343"/>
    <lineage>
        <taxon>Bacteria</taxon>
        <taxon>Bacillati</taxon>
        <taxon>Actinomycetota</taxon>
        <taxon>Actinomycetes</taxon>
        <taxon>Mycobacteriales</taxon>
        <taxon>Mycobacteriaceae</taxon>
        <taxon>Mycobacterium</taxon>
    </lineage>
</organism>
<dbReference type="Proteomes" id="UP000682202">
    <property type="component" value="Chromosome"/>
</dbReference>
<dbReference type="PROSITE" id="PS50893">
    <property type="entry name" value="ABC_TRANSPORTER_2"/>
    <property type="match status" value="1"/>
</dbReference>
<keyword evidence="5 8" id="KW-1133">Transmembrane helix</keyword>
<name>A0A975K2U1_9MYCO</name>
<dbReference type="Pfam" id="PF00005">
    <property type="entry name" value="ABC_tran"/>
    <property type="match status" value="1"/>
</dbReference>
<dbReference type="InterPro" id="IPR013525">
    <property type="entry name" value="ABC2_TM"/>
</dbReference>
<proteinExistence type="predicted"/>
<dbReference type="GO" id="GO:0016020">
    <property type="term" value="C:membrane"/>
    <property type="evidence" value="ECO:0007669"/>
    <property type="project" value="UniProtKB-SubCell"/>
</dbReference>
<comment type="subcellular location">
    <subcellularLocation>
        <location evidence="1">Membrane</location>
        <topology evidence="1">Multi-pass membrane protein</topology>
    </subcellularLocation>
</comment>
<evidence type="ECO:0000259" key="10">
    <source>
        <dbReference type="PROSITE" id="PS50893"/>
    </source>
</evidence>
<dbReference type="PANTHER" id="PTHR48041">
    <property type="entry name" value="ABC TRANSPORTER G FAMILY MEMBER 28"/>
    <property type="match status" value="1"/>
</dbReference>
<dbReference type="InterPro" id="IPR003439">
    <property type="entry name" value="ABC_transporter-like_ATP-bd"/>
</dbReference>
<reference evidence="11" key="1">
    <citation type="submission" date="2019-12" db="EMBL/GenBank/DDBJ databases">
        <title>Mycobacterium spongiae sp. nov.</title>
        <authorList>
            <person name="Stinear T."/>
        </authorList>
    </citation>
    <scope>NUCLEOTIDE SEQUENCE</scope>
    <source>
        <strain evidence="11">FSD4b-SM</strain>
    </source>
</reference>
<evidence type="ECO:0000256" key="3">
    <source>
        <dbReference type="ARBA" id="ARBA00022553"/>
    </source>
</evidence>
<feature type="transmembrane region" description="Helical" evidence="8">
    <location>
        <begin position="671"/>
        <end position="695"/>
    </location>
</feature>
<evidence type="ECO:0000256" key="6">
    <source>
        <dbReference type="ARBA" id="ARBA00023136"/>
    </source>
</evidence>
<feature type="region of interest" description="Disordered" evidence="7">
    <location>
        <begin position="98"/>
        <end position="213"/>
    </location>
</feature>
<keyword evidence="11" id="KW-0547">Nucleotide-binding</keyword>
<dbReference type="PROSITE" id="PS50006">
    <property type="entry name" value="FHA_DOMAIN"/>
    <property type="match status" value="1"/>
</dbReference>
<dbReference type="Gene3D" id="3.40.50.300">
    <property type="entry name" value="P-loop containing nucleotide triphosphate hydrolases"/>
    <property type="match status" value="1"/>
</dbReference>
<dbReference type="InterPro" id="IPR050352">
    <property type="entry name" value="ABCG_transporters"/>
</dbReference>
<feature type="transmembrane region" description="Helical" evidence="8">
    <location>
        <begin position="734"/>
        <end position="755"/>
    </location>
</feature>
<dbReference type="GO" id="GO:0140359">
    <property type="term" value="F:ABC-type transporter activity"/>
    <property type="evidence" value="ECO:0007669"/>
    <property type="project" value="InterPro"/>
</dbReference>
<gene>
    <name evidence="11" type="ORF">F6B93_14790</name>
</gene>
<protein>
    <submittedName>
        <fullName evidence="11">ATP-binding cassette domain-containing protein</fullName>
    </submittedName>
</protein>
<dbReference type="PANTHER" id="PTHR48041:SF139">
    <property type="entry name" value="PROTEIN SCARLET"/>
    <property type="match status" value="1"/>
</dbReference>
<keyword evidence="11" id="KW-0067">ATP-binding</keyword>
<evidence type="ECO:0000256" key="8">
    <source>
        <dbReference type="SAM" id="Phobius"/>
    </source>
</evidence>
<feature type="domain" description="FHA" evidence="9">
    <location>
        <begin position="20"/>
        <end position="76"/>
    </location>
</feature>
<keyword evidence="4 8" id="KW-0812">Transmembrane</keyword>
<keyword evidence="3" id="KW-0597">Phosphoprotein</keyword>
<dbReference type="InterPro" id="IPR008984">
    <property type="entry name" value="SMAD_FHA_dom_sf"/>
</dbReference>
<dbReference type="KEGG" id="mspg:F6B93_14790"/>